<accession>A3ILS1</accession>
<keyword evidence="2" id="KW-1185">Reference proteome</keyword>
<name>A3ILS1_9CHRO</name>
<gene>
    <name evidence="1" type="ORF">CY0110_24186</name>
</gene>
<dbReference type="InterPro" id="IPR008557">
    <property type="entry name" value="PhoX"/>
</dbReference>
<evidence type="ECO:0000313" key="1">
    <source>
        <dbReference type="EMBL" id="EAZ92722.1"/>
    </source>
</evidence>
<comment type="caution">
    <text evidence="1">The sequence shown here is derived from an EMBL/GenBank/DDBJ whole genome shotgun (WGS) entry which is preliminary data.</text>
</comment>
<organism evidence="1 2">
    <name type="scientific">Crocosphaera chwakensis CCY0110</name>
    <dbReference type="NCBI Taxonomy" id="391612"/>
    <lineage>
        <taxon>Bacteria</taxon>
        <taxon>Bacillati</taxon>
        <taxon>Cyanobacteriota</taxon>
        <taxon>Cyanophyceae</taxon>
        <taxon>Oscillatoriophycideae</taxon>
        <taxon>Chroococcales</taxon>
        <taxon>Aphanothecaceae</taxon>
        <taxon>Crocosphaera</taxon>
        <taxon>Crocosphaera chwakensis</taxon>
    </lineage>
</organism>
<evidence type="ECO:0008006" key="3">
    <source>
        <dbReference type="Google" id="ProtNLM"/>
    </source>
</evidence>
<proteinExistence type="predicted"/>
<reference evidence="1 2" key="1">
    <citation type="submission" date="2007-03" db="EMBL/GenBank/DDBJ databases">
        <authorList>
            <person name="Stal L."/>
            <person name="Ferriera S."/>
            <person name="Johnson J."/>
            <person name="Kravitz S."/>
            <person name="Beeson K."/>
            <person name="Sutton G."/>
            <person name="Rogers Y.-H."/>
            <person name="Friedman R."/>
            <person name="Frazier M."/>
            <person name="Venter J.C."/>
        </authorList>
    </citation>
    <scope>NUCLEOTIDE SEQUENCE [LARGE SCALE GENOMIC DNA]</scope>
    <source>
        <strain evidence="1 2">CCY0110</strain>
    </source>
</reference>
<dbReference type="PANTHER" id="PTHR35399:SF4">
    <property type="entry name" value="MEMBRANE PROTEIN"/>
    <property type="match status" value="1"/>
</dbReference>
<protein>
    <recommendedName>
        <fullName evidence="3">Phosphatase</fullName>
    </recommendedName>
</protein>
<dbReference type="OrthoDB" id="9801383at2"/>
<evidence type="ECO:0000313" key="2">
    <source>
        <dbReference type="Proteomes" id="UP000003781"/>
    </source>
</evidence>
<dbReference type="EMBL" id="AAXW01000005">
    <property type="protein sequence ID" value="EAZ92722.1"/>
    <property type="molecule type" value="Genomic_DNA"/>
</dbReference>
<dbReference type="RefSeq" id="WP_008274295.1">
    <property type="nucleotide sequence ID" value="NZ_AAXW01000005.1"/>
</dbReference>
<dbReference type="Proteomes" id="UP000003781">
    <property type="component" value="Unassembled WGS sequence"/>
</dbReference>
<dbReference type="AlphaFoldDB" id="A3ILS1"/>
<dbReference type="Pfam" id="PF05787">
    <property type="entry name" value="PhoX"/>
    <property type="match status" value="1"/>
</dbReference>
<dbReference type="PANTHER" id="PTHR35399">
    <property type="entry name" value="SLR8030 PROTEIN"/>
    <property type="match status" value="1"/>
</dbReference>
<sequence>MAISRRNFLTITGISFTSIIAANSLKNYYHLAANGKTTSTDKFGQLIPDPDRILDLPKGWQYKVISYGGKSMTDGNIIPPAFDGMATFSGEKDQIILVRNHELSPNSPYGVKGSANDKYDPISQGGTTTLILDKNLNVKQEFASLAGTNRNCSGGITPWGSWISCEEDTSISRIKDRNNSNQIIKKHGYNFEVPSQEKMAKPNPLIEMGRFRHEAIAVDPKTGYIYQTEDQNDSCFYRFRPKERQNLQKGGVLEALVIEGMSKIDTSKNYPLNQLKSVQWVQLENVDPDEDTLRYEAQKKGAAIFKRGEGICFAEGEFYFTCTSGGNAEKGQIFRYNPAEETIALFAESPGAEILDYPDNLIMSPFGDLILCEDGLGEQFLIGVTPEGKYYKLARNAYNNSEFAGVCFAPDGKTMFVNIYSPGLTLAIWGDWQTG</sequence>
<dbReference type="eggNOG" id="COG3211">
    <property type="taxonomic scope" value="Bacteria"/>
</dbReference>
<dbReference type="SUPFAM" id="SSF63825">
    <property type="entry name" value="YWTD domain"/>
    <property type="match status" value="1"/>
</dbReference>